<keyword evidence="4" id="KW-0347">Helicase</keyword>
<dbReference type="InterPro" id="IPR027417">
    <property type="entry name" value="P-loop_NTPase"/>
</dbReference>
<dbReference type="Gene3D" id="3.40.50.300">
    <property type="entry name" value="P-loop containing nucleotide triphosphate hydrolases"/>
    <property type="match status" value="3"/>
</dbReference>
<dbReference type="SUPFAM" id="SSF52980">
    <property type="entry name" value="Restriction endonuclease-like"/>
    <property type="match status" value="1"/>
</dbReference>
<feature type="region of interest" description="Disordered" evidence="6">
    <location>
        <begin position="1260"/>
        <end position="1285"/>
    </location>
</feature>
<sequence length="1358" mass="152012">MLGDGRRVELLQRKAAEWARDLIDLDHRNTLLNFKNTKTTSLDLTSCNPAELSSLAAGRKTSLRSLFGTQDDYQDACVRARNLHRRIAMFRDEQGVEIGRLAYGLLRTQPPKSGTRPVLSLRAPLLLRSIVLHPKTAAESDFALQAGTEIELNQVLLHGLQREYGAELDADEVTAKVTQLVDGLVDVSEQVEQVYQELAPLVSRLGIDVELEQAIVVGLFNYQKLPMVQDLQAATDLLAGHDLIAALAGDQRAVEDVRAVAAGFVEPDVGQIKPENEFLVADADSSQHAAIDTALAGQHLMIEGPPGTGKSQTIANIIAGAAAQGLRVLFVAEKRAAIEAVTQRLGEVGLAELVLDLHQSKIDKKHIAEQLNESLSKVTTEGVVDAAEVHRRLADCRTKLDEHVHELHELRQPWGLSAFAVWNELIELDDHHRTSCAFRGEQLRALDGHVVAEVEDALREFIELGGLRVLRQETPWWQAEVREEDLERVVAELDDLAGNILHDSTDRMHRLVAQAGLPVPATIANWQEVLELLDQVATSVQNFDPDIFGDSLDALHYATAPRRVRAQFPQQVPWRQRRALVKQARVRCRQDITKKQRLHEELSAVVKLRYLWQKLAGPHSRPAQVVGLAEMMADYQRLRRQLAAVALSAKLEPLETRPTVQVSATLEKLAADKQTLYKLPAIARLRTRLNSLGLGRFLDEVARRDAGAEQARRMFRHTWLRCLDDQFRIDSPALRSFTVEQQSRLTEEFRRLDVEHREMAARRVRRRVAVDARKARDTFPDERKLLKDQASKRRGHLPLRKLVERAPNVLLSLRPCWAMSPLVVSQTLPATTLFDMVIFDEASQIKPHDAITSIMRGKRLVVSGDENQLPPSSWFDRLLGGEDDDEDEQSDLGHYESILTSLRPVIPHSRRLRWHYRSEDERLIAFSNKEIYDGDLVTFPAAVRENPLRLEIVDGVSSPGQGGLPAEEVHRVVELTLAHAEQRPDESLGIITLGTKHRDRLDQAIRLALRERADVNDFFAEDAGATRRFFVKNIETVQGDERDAIILAVGVAKRASGVVDRRGFGALNSEGAERRLNVAVTRAKRRMTVVSSFPPGALAPSENVSGTELLRRYLEVAAADGDPAKVGRLTGTESNAFERDIADRLQDKGIMVYPQWGVSEYRIDLALEHPDVAGQMVLAVEADGDRYHRSISARDRDRLRQEHLERLGWRFHRVWASAWFADPEGETARIVAAWRKAVAGVPLWAPQAELPNRPAARVDLHTPGTSPLAESASPPMRTSARRNPRPDVPYGLGISGYSDTELIGLCRWLISDELQLDRDERIGQAMGELGFQKRGRKIVERLGRAVEIAQHLADEEEG</sequence>
<dbReference type="InterPro" id="IPR041677">
    <property type="entry name" value="DNA2/NAM7_AAA_11"/>
</dbReference>
<keyword evidence="3" id="KW-0378">Hydrolase</keyword>
<evidence type="ECO:0000256" key="4">
    <source>
        <dbReference type="ARBA" id="ARBA00022806"/>
    </source>
</evidence>
<comment type="similarity">
    <text evidence="1">Belongs to the DNA2/NAM7 helicase family.</text>
</comment>
<accession>A0A4R2QT15</accession>
<dbReference type="SUPFAM" id="SSF52540">
    <property type="entry name" value="P-loop containing nucleoside triphosphate hydrolases"/>
    <property type="match status" value="1"/>
</dbReference>
<dbReference type="CDD" id="cd18808">
    <property type="entry name" value="SF1_C_Upf1"/>
    <property type="match status" value="1"/>
</dbReference>
<feature type="domain" description="DNA2/NAM7 helicase helicase" evidence="7">
    <location>
        <begin position="284"/>
        <end position="407"/>
    </location>
</feature>
<dbReference type="InterPro" id="IPR011335">
    <property type="entry name" value="Restrct_endonuc-II-like"/>
</dbReference>
<dbReference type="InterPro" id="IPR047187">
    <property type="entry name" value="SF1_C_Upf1"/>
</dbReference>
<reference evidence="10 11" key="1">
    <citation type="submission" date="2019-03" db="EMBL/GenBank/DDBJ databases">
        <title>Genomic Encyclopedia of Type Strains, Phase IV (KMG-IV): sequencing the most valuable type-strain genomes for metagenomic binning, comparative biology and taxonomic classification.</title>
        <authorList>
            <person name="Goeker M."/>
        </authorList>
    </citation>
    <scope>NUCLEOTIDE SEQUENCE [LARGE SCALE GENOMIC DNA]</scope>
    <source>
        <strain evidence="10 11">DSM 45765</strain>
    </source>
</reference>
<dbReference type="GO" id="GO:0005524">
    <property type="term" value="F:ATP binding"/>
    <property type="evidence" value="ECO:0007669"/>
    <property type="project" value="UniProtKB-KW"/>
</dbReference>
<evidence type="ECO:0000256" key="1">
    <source>
        <dbReference type="ARBA" id="ARBA00007913"/>
    </source>
</evidence>
<keyword evidence="11" id="KW-1185">Reference proteome</keyword>
<evidence type="ECO:0000256" key="6">
    <source>
        <dbReference type="SAM" id="MobiDB-lite"/>
    </source>
</evidence>
<dbReference type="Pfam" id="PF18741">
    <property type="entry name" value="MTES_1575"/>
    <property type="match status" value="1"/>
</dbReference>
<evidence type="ECO:0000259" key="9">
    <source>
        <dbReference type="Pfam" id="PF18741"/>
    </source>
</evidence>
<name>A0A4R2QT15_9PSEU</name>
<evidence type="ECO:0000313" key="11">
    <source>
        <dbReference type="Proteomes" id="UP000294911"/>
    </source>
</evidence>
<evidence type="ECO:0000259" key="8">
    <source>
        <dbReference type="Pfam" id="PF13087"/>
    </source>
</evidence>
<dbReference type="Pfam" id="PF13195">
    <property type="entry name" value="DUF4011"/>
    <property type="match status" value="1"/>
</dbReference>
<dbReference type="GO" id="GO:0043139">
    <property type="term" value="F:5'-3' DNA helicase activity"/>
    <property type="evidence" value="ECO:0007669"/>
    <property type="project" value="TreeGrafter"/>
</dbReference>
<dbReference type="EMBL" id="SLXQ01000005">
    <property type="protein sequence ID" value="TCP53050.1"/>
    <property type="molecule type" value="Genomic_DNA"/>
</dbReference>
<dbReference type="PANTHER" id="PTHR43788">
    <property type="entry name" value="DNA2/NAM7 HELICASE FAMILY MEMBER"/>
    <property type="match status" value="1"/>
</dbReference>
<evidence type="ECO:0000256" key="5">
    <source>
        <dbReference type="ARBA" id="ARBA00022840"/>
    </source>
</evidence>
<feature type="domain" description="DNA2/NAM7 helicase-like C-terminal" evidence="8">
    <location>
        <begin position="966"/>
        <end position="1091"/>
    </location>
</feature>
<dbReference type="InterPro" id="IPR049468">
    <property type="entry name" value="Restrct_endonuc-II-like_dom"/>
</dbReference>
<evidence type="ECO:0000256" key="2">
    <source>
        <dbReference type="ARBA" id="ARBA00022741"/>
    </source>
</evidence>
<gene>
    <name evidence="10" type="ORF">EV191_105113</name>
</gene>
<keyword evidence="2" id="KW-0547">Nucleotide-binding</keyword>
<dbReference type="PANTHER" id="PTHR43788:SF8">
    <property type="entry name" value="DNA-BINDING PROTEIN SMUBP-2"/>
    <property type="match status" value="1"/>
</dbReference>
<dbReference type="Pfam" id="PF13087">
    <property type="entry name" value="AAA_12"/>
    <property type="match status" value="1"/>
</dbReference>
<dbReference type="InterPro" id="IPR050534">
    <property type="entry name" value="Coronavir_polyprotein_1ab"/>
</dbReference>
<dbReference type="GO" id="GO:0016787">
    <property type="term" value="F:hydrolase activity"/>
    <property type="evidence" value="ECO:0007669"/>
    <property type="project" value="UniProtKB-KW"/>
</dbReference>
<dbReference type="Gene3D" id="3.40.960.10">
    <property type="entry name" value="VSR Endonuclease"/>
    <property type="match status" value="1"/>
</dbReference>
<feature type="domain" description="Restriction endonuclease type II-like" evidence="9">
    <location>
        <begin position="1137"/>
        <end position="1233"/>
    </location>
</feature>
<evidence type="ECO:0000313" key="10">
    <source>
        <dbReference type="EMBL" id="TCP53050.1"/>
    </source>
</evidence>
<protein>
    <submittedName>
        <fullName evidence="10">Uncharacterized protein DUF4011</fullName>
    </submittedName>
</protein>
<dbReference type="InterPro" id="IPR025103">
    <property type="entry name" value="DUF4011"/>
</dbReference>
<proteinExistence type="inferred from homology"/>
<keyword evidence="5" id="KW-0067">ATP-binding</keyword>
<dbReference type="Pfam" id="PF13086">
    <property type="entry name" value="AAA_11"/>
    <property type="match status" value="1"/>
</dbReference>
<comment type="caution">
    <text evidence="10">The sequence shown here is derived from an EMBL/GenBank/DDBJ whole genome shotgun (WGS) entry which is preliminary data.</text>
</comment>
<dbReference type="RefSeq" id="WP_132877501.1">
    <property type="nucleotide sequence ID" value="NZ_SLXQ01000005.1"/>
</dbReference>
<evidence type="ECO:0000259" key="7">
    <source>
        <dbReference type="Pfam" id="PF13086"/>
    </source>
</evidence>
<evidence type="ECO:0000256" key="3">
    <source>
        <dbReference type="ARBA" id="ARBA00022801"/>
    </source>
</evidence>
<dbReference type="FunFam" id="3.40.960.10:FF:000002">
    <property type="entry name" value="DNA helicase related protein"/>
    <property type="match status" value="1"/>
</dbReference>
<dbReference type="Proteomes" id="UP000294911">
    <property type="component" value="Unassembled WGS sequence"/>
</dbReference>
<organism evidence="10 11">
    <name type="scientific">Tamaricihabitans halophyticus</name>
    <dbReference type="NCBI Taxonomy" id="1262583"/>
    <lineage>
        <taxon>Bacteria</taxon>
        <taxon>Bacillati</taxon>
        <taxon>Actinomycetota</taxon>
        <taxon>Actinomycetes</taxon>
        <taxon>Pseudonocardiales</taxon>
        <taxon>Pseudonocardiaceae</taxon>
        <taxon>Tamaricihabitans</taxon>
    </lineage>
</organism>
<dbReference type="InterPro" id="IPR041679">
    <property type="entry name" value="DNA2/NAM7-like_C"/>
</dbReference>
<dbReference type="OrthoDB" id="3197455at2"/>